<evidence type="ECO:0000313" key="3">
    <source>
        <dbReference type="Proteomes" id="UP000253410"/>
    </source>
</evidence>
<sequence length="155" mass="18133">MQKKLRLFTTLFFTCLWAVTQAQSQQIGTPEQKTTAIQFMYFLEQDMQDNAISMIDGHKTIVNKTFKDKLKEATKQIAIAIKKADPGIIPVKEKEGTRYSYCYYNKELQFPEQYQADIFFFSDDATKISKVIFYTPEELKKKRIEREKSASKIKS</sequence>
<dbReference type="AlphaFoldDB" id="A0A365Y4B9"/>
<gene>
    <name evidence="2" type="ORF">DF182_11520</name>
</gene>
<proteinExistence type="predicted"/>
<accession>A0A365Y4B9</accession>
<reference evidence="2 3" key="1">
    <citation type="submission" date="2018-05" db="EMBL/GenBank/DDBJ databases">
        <title>Chitinophaga sp. K3CV102501T nov., isolated from isolated from a monsoon evergreen broad-leaved forest soil.</title>
        <authorList>
            <person name="Lv Y."/>
        </authorList>
    </citation>
    <scope>NUCLEOTIDE SEQUENCE [LARGE SCALE GENOMIC DNA]</scope>
    <source>
        <strain evidence="2 3">GDMCC 1.1325</strain>
    </source>
</reference>
<dbReference type="Proteomes" id="UP000253410">
    <property type="component" value="Unassembled WGS sequence"/>
</dbReference>
<name>A0A365Y4B9_9BACT</name>
<keyword evidence="1" id="KW-0732">Signal</keyword>
<evidence type="ECO:0000313" key="2">
    <source>
        <dbReference type="EMBL" id="RBL93168.1"/>
    </source>
</evidence>
<feature type="signal peptide" evidence="1">
    <location>
        <begin position="1"/>
        <end position="24"/>
    </location>
</feature>
<dbReference type="RefSeq" id="WP_147243416.1">
    <property type="nucleotide sequence ID" value="NZ_QFFJ01000001.1"/>
</dbReference>
<evidence type="ECO:0000256" key="1">
    <source>
        <dbReference type="SAM" id="SignalP"/>
    </source>
</evidence>
<evidence type="ECO:0008006" key="4">
    <source>
        <dbReference type="Google" id="ProtNLM"/>
    </source>
</evidence>
<protein>
    <recommendedName>
        <fullName evidence="4">DUF3887 domain-containing protein</fullName>
    </recommendedName>
</protein>
<keyword evidence="3" id="KW-1185">Reference proteome</keyword>
<feature type="chain" id="PRO_5017074156" description="DUF3887 domain-containing protein" evidence="1">
    <location>
        <begin position="25"/>
        <end position="155"/>
    </location>
</feature>
<comment type="caution">
    <text evidence="2">The sequence shown here is derived from an EMBL/GenBank/DDBJ whole genome shotgun (WGS) entry which is preliminary data.</text>
</comment>
<dbReference type="EMBL" id="QFFJ01000001">
    <property type="protein sequence ID" value="RBL93168.1"/>
    <property type="molecule type" value="Genomic_DNA"/>
</dbReference>
<organism evidence="2 3">
    <name type="scientific">Chitinophaga flava</name>
    <dbReference type="NCBI Taxonomy" id="2259036"/>
    <lineage>
        <taxon>Bacteria</taxon>
        <taxon>Pseudomonadati</taxon>
        <taxon>Bacteroidota</taxon>
        <taxon>Chitinophagia</taxon>
        <taxon>Chitinophagales</taxon>
        <taxon>Chitinophagaceae</taxon>
        <taxon>Chitinophaga</taxon>
    </lineage>
</organism>